<evidence type="ECO:0000313" key="2">
    <source>
        <dbReference type="EMBL" id="MCI83539.1"/>
    </source>
</evidence>
<feature type="region of interest" description="Disordered" evidence="1">
    <location>
        <begin position="1"/>
        <end position="44"/>
    </location>
</feature>
<name>A0A392V8E4_9FABA</name>
<feature type="non-terminal residue" evidence="2">
    <location>
        <position position="44"/>
    </location>
</feature>
<evidence type="ECO:0000313" key="3">
    <source>
        <dbReference type="Proteomes" id="UP000265520"/>
    </source>
</evidence>
<keyword evidence="3" id="KW-1185">Reference proteome</keyword>
<reference evidence="2 3" key="1">
    <citation type="journal article" date="2018" name="Front. Plant Sci.">
        <title>Red Clover (Trifolium pratense) and Zigzag Clover (T. medium) - A Picture of Genomic Similarities and Differences.</title>
        <authorList>
            <person name="Dluhosova J."/>
            <person name="Istvanek J."/>
            <person name="Nedelnik J."/>
            <person name="Repkova J."/>
        </authorList>
    </citation>
    <scope>NUCLEOTIDE SEQUENCE [LARGE SCALE GENOMIC DNA]</scope>
    <source>
        <strain evidence="3">cv. 10/8</strain>
        <tissue evidence="2">Leaf</tissue>
    </source>
</reference>
<dbReference type="Proteomes" id="UP000265520">
    <property type="component" value="Unassembled WGS sequence"/>
</dbReference>
<dbReference type="AlphaFoldDB" id="A0A392V8E4"/>
<evidence type="ECO:0000256" key="1">
    <source>
        <dbReference type="SAM" id="MobiDB-lite"/>
    </source>
</evidence>
<protein>
    <submittedName>
        <fullName evidence="2">Uncharacterized protein</fullName>
    </submittedName>
</protein>
<proteinExistence type="predicted"/>
<organism evidence="2 3">
    <name type="scientific">Trifolium medium</name>
    <dbReference type="NCBI Taxonomy" id="97028"/>
    <lineage>
        <taxon>Eukaryota</taxon>
        <taxon>Viridiplantae</taxon>
        <taxon>Streptophyta</taxon>
        <taxon>Embryophyta</taxon>
        <taxon>Tracheophyta</taxon>
        <taxon>Spermatophyta</taxon>
        <taxon>Magnoliopsida</taxon>
        <taxon>eudicotyledons</taxon>
        <taxon>Gunneridae</taxon>
        <taxon>Pentapetalae</taxon>
        <taxon>rosids</taxon>
        <taxon>fabids</taxon>
        <taxon>Fabales</taxon>
        <taxon>Fabaceae</taxon>
        <taxon>Papilionoideae</taxon>
        <taxon>50 kb inversion clade</taxon>
        <taxon>NPAAA clade</taxon>
        <taxon>Hologalegina</taxon>
        <taxon>IRL clade</taxon>
        <taxon>Trifolieae</taxon>
        <taxon>Trifolium</taxon>
    </lineage>
</organism>
<dbReference type="EMBL" id="LXQA011069516">
    <property type="protein sequence ID" value="MCI83539.1"/>
    <property type="molecule type" value="Genomic_DNA"/>
</dbReference>
<feature type="compositionally biased region" description="Low complexity" evidence="1">
    <location>
        <begin position="1"/>
        <end position="23"/>
    </location>
</feature>
<accession>A0A392V8E4</accession>
<sequence length="44" mass="4578">MLPYSTMSTTTSLQSSSIDTLDSPMSPSQLMASLRPIASASVGE</sequence>
<comment type="caution">
    <text evidence="2">The sequence shown here is derived from an EMBL/GenBank/DDBJ whole genome shotgun (WGS) entry which is preliminary data.</text>
</comment>